<dbReference type="EMBL" id="RDQH01000340">
    <property type="protein sequence ID" value="RXH77005.1"/>
    <property type="molecule type" value="Genomic_DNA"/>
</dbReference>
<gene>
    <name evidence="1" type="ORF">DVH24_019893</name>
</gene>
<accession>A0A498I4J0</accession>
<protein>
    <submittedName>
        <fullName evidence="1">Uncharacterized protein</fullName>
    </submittedName>
</protein>
<name>A0A498I4J0_MALDO</name>
<organism evidence="1 2">
    <name type="scientific">Malus domestica</name>
    <name type="common">Apple</name>
    <name type="synonym">Pyrus malus</name>
    <dbReference type="NCBI Taxonomy" id="3750"/>
    <lineage>
        <taxon>Eukaryota</taxon>
        <taxon>Viridiplantae</taxon>
        <taxon>Streptophyta</taxon>
        <taxon>Embryophyta</taxon>
        <taxon>Tracheophyta</taxon>
        <taxon>Spermatophyta</taxon>
        <taxon>Magnoliopsida</taxon>
        <taxon>eudicotyledons</taxon>
        <taxon>Gunneridae</taxon>
        <taxon>Pentapetalae</taxon>
        <taxon>rosids</taxon>
        <taxon>fabids</taxon>
        <taxon>Rosales</taxon>
        <taxon>Rosaceae</taxon>
        <taxon>Amygdaloideae</taxon>
        <taxon>Maleae</taxon>
        <taxon>Malus</taxon>
    </lineage>
</organism>
<evidence type="ECO:0000313" key="1">
    <source>
        <dbReference type="EMBL" id="RXH77005.1"/>
    </source>
</evidence>
<keyword evidence="2" id="KW-1185">Reference proteome</keyword>
<evidence type="ECO:0000313" key="2">
    <source>
        <dbReference type="Proteomes" id="UP000290289"/>
    </source>
</evidence>
<reference evidence="1 2" key="1">
    <citation type="submission" date="2018-10" db="EMBL/GenBank/DDBJ databases">
        <title>A high-quality apple genome assembly.</title>
        <authorList>
            <person name="Hu J."/>
        </authorList>
    </citation>
    <scope>NUCLEOTIDE SEQUENCE [LARGE SCALE GENOMIC DNA]</scope>
    <source>
        <strain evidence="2">cv. HFTH1</strain>
        <tissue evidence="1">Young leaf</tissue>
    </source>
</reference>
<comment type="caution">
    <text evidence="1">The sequence shown here is derived from an EMBL/GenBank/DDBJ whole genome shotgun (WGS) entry which is preliminary data.</text>
</comment>
<dbReference type="AlphaFoldDB" id="A0A498I4J0"/>
<dbReference type="Proteomes" id="UP000290289">
    <property type="component" value="Chromosome 14"/>
</dbReference>
<sequence>MEKLQIPWFPPIKLGISFSHNMDDEYKKLIHKITPPRYIQIKIITCIYATWQSTTNITSKKARPTYGMSQQYIFHKQMLYSQLSKRVQQKVNFSLEASQARNKSGIQLH</sequence>
<proteinExistence type="predicted"/>